<dbReference type="AlphaFoldDB" id="A0A8H5NTR3"/>
<dbReference type="PANTHER" id="PTHR10622">
    <property type="entry name" value="HET DOMAIN-CONTAINING PROTEIN"/>
    <property type="match status" value="1"/>
</dbReference>
<comment type="caution">
    <text evidence="1">The sequence shown here is derived from an EMBL/GenBank/DDBJ whole genome shotgun (WGS) entry which is preliminary data.</text>
</comment>
<sequence>MRLINTTTLKIEEFFDVSIPEYAILYHTWGDGKVSLQDWADRKNSRFKPGWYRRSAVCYVYLEDVPPMTLEECTQPDSAFRNAGWFTRGWTLQELIAPPNLHFFSSTWTMIATSAELAPSITEITGIPWSRLLKGRLSKSHPLRRYSIAQRMSWASRHSTTHIEDQAYSLLGLFDISMPLVYGEGYGAFTRLLGEIIHKYADQSFFASQLQYIDFLPRSPMEFRESL</sequence>
<reference evidence="1 2" key="1">
    <citation type="submission" date="2020-05" db="EMBL/GenBank/DDBJ databases">
        <title>Identification and distribution of gene clusters putatively required for synthesis of sphingolipid metabolism inhibitors in phylogenetically diverse species of the filamentous fungus Fusarium.</title>
        <authorList>
            <person name="Kim H.-S."/>
            <person name="Busman M."/>
            <person name="Brown D.W."/>
            <person name="Divon H."/>
            <person name="Uhlig S."/>
            <person name="Proctor R.H."/>
        </authorList>
    </citation>
    <scope>NUCLEOTIDE SEQUENCE [LARGE SCALE GENOMIC DNA]</scope>
    <source>
        <strain evidence="1 2">NRRL 25211</strain>
    </source>
</reference>
<keyword evidence="2" id="KW-1185">Reference proteome</keyword>
<feature type="non-terminal residue" evidence="1">
    <location>
        <position position="1"/>
    </location>
</feature>
<evidence type="ECO:0000313" key="2">
    <source>
        <dbReference type="Proteomes" id="UP000544095"/>
    </source>
</evidence>
<organism evidence="1 2">
    <name type="scientific">Fusarium pseudoanthophilum</name>
    <dbReference type="NCBI Taxonomy" id="48495"/>
    <lineage>
        <taxon>Eukaryota</taxon>
        <taxon>Fungi</taxon>
        <taxon>Dikarya</taxon>
        <taxon>Ascomycota</taxon>
        <taxon>Pezizomycotina</taxon>
        <taxon>Sordariomycetes</taxon>
        <taxon>Hypocreomycetidae</taxon>
        <taxon>Hypocreales</taxon>
        <taxon>Nectriaceae</taxon>
        <taxon>Fusarium</taxon>
        <taxon>Fusarium fujikuroi species complex</taxon>
    </lineage>
</organism>
<dbReference type="PANTHER" id="PTHR10622:SF12">
    <property type="entry name" value="HET DOMAIN-CONTAINING PROTEIN"/>
    <property type="match status" value="1"/>
</dbReference>
<evidence type="ECO:0000313" key="1">
    <source>
        <dbReference type="EMBL" id="KAF5577854.1"/>
    </source>
</evidence>
<dbReference type="Proteomes" id="UP000544095">
    <property type="component" value="Unassembled WGS sequence"/>
</dbReference>
<proteinExistence type="predicted"/>
<name>A0A8H5NTR3_9HYPO</name>
<accession>A0A8H5NTR3</accession>
<protein>
    <submittedName>
        <fullName evidence="1">Heterokaryon incompatibility protein het-E-1</fullName>
    </submittedName>
</protein>
<gene>
    <name evidence="1" type="ORF">FPANT_10220</name>
</gene>
<dbReference type="EMBL" id="JAAOAR010000572">
    <property type="protein sequence ID" value="KAF5577854.1"/>
    <property type="molecule type" value="Genomic_DNA"/>
</dbReference>